<feature type="domain" description="NadR/Ttd14 AAA" evidence="1">
    <location>
        <begin position="5"/>
        <end position="167"/>
    </location>
</feature>
<accession>A0A2T6AZF4</accession>
<gene>
    <name evidence="2" type="ORF">C8N44_10720</name>
</gene>
<dbReference type="InterPro" id="IPR038727">
    <property type="entry name" value="NadR/Ttd14_AAA_dom"/>
</dbReference>
<proteinExistence type="predicted"/>
<dbReference type="RefSeq" id="WP_107975446.1">
    <property type="nucleotide sequence ID" value="NZ_BMEZ01000007.1"/>
</dbReference>
<sequence length="176" mass="19240">MKHPRILLTGCSGGGKSTLLDELARRGHRTVPEPGRRIVAAEGDPDSPRLPWNDLACFARAAIAQAIEDYEAVRDHPGPVFFDRGLFDAQVALAQAVGEAPDAEFAARHPYDSWLVFLPPWPEIYVGDAERRHGFEAALAEYDRLRAACPGLGYKAQVLPRDTVATRAEMLLAPLG</sequence>
<protein>
    <submittedName>
        <fullName evidence="2">Putative ATPase</fullName>
    </submittedName>
</protein>
<dbReference type="EMBL" id="QBKN01000007">
    <property type="protein sequence ID" value="PTX49180.1"/>
    <property type="molecule type" value="Genomic_DNA"/>
</dbReference>
<dbReference type="Proteomes" id="UP000244069">
    <property type="component" value="Unassembled WGS sequence"/>
</dbReference>
<evidence type="ECO:0000313" key="3">
    <source>
        <dbReference type="Proteomes" id="UP000244069"/>
    </source>
</evidence>
<name>A0A2T6AZF4_9RHOB</name>
<dbReference type="Pfam" id="PF13521">
    <property type="entry name" value="AAA_28"/>
    <property type="match status" value="1"/>
</dbReference>
<evidence type="ECO:0000259" key="1">
    <source>
        <dbReference type="Pfam" id="PF13521"/>
    </source>
</evidence>
<comment type="caution">
    <text evidence="2">The sequence shown here is derived from an EMBL/GenBank/DDBJ whole genome shotgun (WGS) entry which is preliminary data.</text>
</comment>
<dbReference type="Gene3D" id="3.40.50.300">
    <property type="entry name" value="P-loop containing nucleotide triphosphate hydrolases"/>
    <property type="match status" value="1"/>
</dbReference>
<dbReference type="SUPFAM" id="SSF52540">
    <property type="entry name" value="P-loop containing nucleoside triphosphate hydrolases"/>
    <property type="match status" value="1"/>
</dbReference>
<dbReference type="AlphaFoldDB" id="A0A2T6AZF4"/>
<keyword evidence="3" id="KW-1185">Reference proteome</keyword>
<evidence type="ECO:0000313" key="2">
    <source>
        <dbReference type="EMBL" id="PTX49180.1"/>
    </source>
</evidence>
<reference evidence="2 3" key="1">
    <citation type="submission" date="2018-04" db="EMBL/GenBank/DDBJ databases">
        <title>Genomic Encyclopedia of Archaeal and Bacterial Type Strains, Phase II (KMG-II): from individual species to whole genera.</title>
        <authorList>
            <person name="Goeker M."/>
        </authorList>
    </citation>
    <scope>NUCLEOTIDE SEQUENCE [LARGE SCALE GENOMIC DNA]</scope>
    <source>
        <strain evidence="2 3">DSM 29329</strain>
    </source>
</reference>
<organism evidence="2 3">
    <name type="scientific">Allosediminivita pacifica</name>
    <dbReference type="NCBI Taxonomy" id="1267769"/>
    <lineage>
        <taxon>Bacteria</taxon>
        <taxon>Pseudomonadati</taxon>
        <taxon>Pseudomonadota</taxon>
        <taxon>Alphaproteobacteria</taxon>
        <taxon>Rhodobacterales</taxon>
        <taxon>Paracoccaceae</taxon>
        <taxon>Allosediminivita</taxon>
    </lineage>
</organism>
<dbReference type="OrthoDB" id="5638848at2"/>
<dbReference type="InterPro" id="IPR027417">
    <property type="entry name" value="P-loop_NTPase"/>
</dbReference>